<evidence type="ECO:0000313" key="20">
    <source>
        <dbReference type="EMBL" id="PPI88002.1"/>
    </source>
</evidence>
<keyword evidence="12 18" id="KW-0548">Nucleotidyltransferase</keyword>
<keyword evidence="16" id="KW-0594">Phospholipid biosynthesis</keyword>
<evidence type="ECO:0000256" key="7">
    <source>
        <dbReference type="ARBA" id="ARBA00019373"/>
    </source>
</evidence>
<feature type="transmembrane region" description="Helical" evidence="19">
    <location>
        <begin position="6"/>
        <end position="39"/>
    </location>
</feature>
<dbReference type="AlphaFoldDB" id="A0A2P5T0C4"/>
<dbReference type="GO" id="GO:0005886">
    <property type="term" value="C:plasma membrane"/>
    <property type="evidence" value="ECO:0007669"/>
    <property type="project" value="UniProtKB-SubCell"/>
</dbReference>
<evidence type="ECO:0000256" key="13">
    <source>
        <dbReference type="ARBA" id="ARBA00022989"/>
    </source>
</evidence>
<dbReference type="InterPro" id="IPR000374">
    <property type="entry name" value="PC_trans"/>
</dbReference>
<protein>
    <recommendedName>
        <fullName evidence="7 18">Phosphatidate cytidylyltransferase</fullName>
        <ecNumber evidence="6 18">2.7.7.41</ecNumber>
    </recommendedName>
</protein>
<evidence type="ECO:0000256" key="18">
    <source>
        <dbReference type="RuleBase" id="RU003938"/>
    </source>
</evidence>
<dbReference type="EMBL" id="PDKT01000002">
    <property type="protein sequence ID" value="PPI88002.1"/>
    <property type="molecule type" value="Genomic_DNA"/>
</dbReference>
<dbReference type="PROSITE" id="PS01315">
    <property type="entry name" value="CDS"/>
    <property type="match status" value="1"/>
</dbReference>
<evidence type="ECO:0000256" key="9">
    <source>
        <dbReference type="ARBA" id="ARBA00022516"/>
    </source>
</evidence>
<evidence type="ECO:0000256" key="1">
    <source>
        <dbReference type="ARBA" id="ARBA00001698"/>
    </source>
</evidence>
<evidence type="ECO:0000256" key="14">
    <source>
        <dbReference type="ARBA" id="ARBA00023098"/>
    </source>
</evidence>
<dbReference type="Pfam" id="PF01148">
    <property type="entry name" value="CTP_transf_1"/>
    <property type="match status" value="1"/>
</dbReference>
<evidence type="ECO:0000256" key="10">
    <source>
        <dbReference type="ARBA" id="ARBA00022679"/>
    </source>
</evidence>
<dbReference type="GO" id="GO:0004605">
    <property type="term" value="F:phosphatidate cytidylyltransferase activity"/>
    <property type="evidence" value="ECO:0007669"/>
    <property type="project" value="UniProtKB-EC"/>
</dbReference>
<evidence type="ECO:0000256" key="19">
    <source>
        <dbReference type="SAM" id="Phobius"/>
    </source>
</evidence>
<dbReference type="PANTHER" id="PTHR46382:SF1">
    <property type="entry name" value="PHOSPHATIDATE CYTIDYLYLTRANSFERASE"/>
    <property type="match status" value="1"/>
</dbReference>
<feature type="transmembrane region" description="Helical" evidence="19">
    <location>
        <begin position="218"/>
        <end position="235"/>
    </location>
</feature>
<evidence type="ECO:0000313" key="21">
    <source>
        <dbReference type="Proteomes" id="UP000296153"/>
    </source>
</evidence>
<comment type="similarity">
    <text evidence="5 18">Belongs to the CDS family.</text>
</comment>
<dbReference type="EC" id="2.7.7.41" evidence="6 18"/>
<comment type="catalytic activity">
    <reaction evidence="1 18">
        <text>a 1,2-diacyl-sn-glycero-3-phosphate + CTP + H(+) = a CDP-1,2-diacyl-sn-glycerol + diphosphate</text>
        <dbReference type="Rhea" id="RHEA:16229"/>
        <dbReference type="ChEBI" id="CHEBI:15378"/>
        <dbReference type="ChEBI" id="CHEBI:33019"/>
        <dbReference type="ChEBI" id="CHEBI:37563"/>
        <dbReference type="ChEBI" id="CHEBI:58332"/>
        <dbReference type="ChEBI" id="CHEBI:58608"/>
        <dbReference type="EC" id="2.7.7.41"/>
    </reaction>
</comment>
<proteinExistence type="inferred from homology"/>
<keyword evidence="17" id="KW-1208">Phospholipid metabolism</keyword>
<evidence type="ECO:0000256" key="4">
    <source>
        <dbReference type="ARBA" id="ARBA00005189"/>
    </source>
</evidence>
<organism evidence="20 21">
    <name type="scientific">Candidatus Pantoea edessiphila</name>
    <dbReference type="NCBI Taxonomy" id="2044610"/>
    <lineage>
        <taxon>Bacteria</taxon>
        <taxon>Pseudomonadati</taxon>
        <taxon>Pseudomonadota</taxon>
        <taxon>Gammaproteobacteria</taxon>
        <taxon>Enterobacterales</taxon>
        <taxon>Erwiniaceae</taxon>
        <taxon>Pantoea</taxon>
    </lineage>
</organism>
<feature type="transmembrane region" description="Helical" evidence="19">
    <location>
        <begin position="147"/>
        <end position="170"/>
    </location>
</feature>
<feature type="transmembrane region" description="Helical" evidence="19">
    <location>
        <begin position="86"/>
        <end position="104"/>
    </location>
</feature>
<sequence>MLKDRFITACILVVFTVIALFLLSPLNFEFIMLAVCILAAWEWSKLSGIVLFYQRILVALSFGVILLLIFVFNLHEHNINSLMTASFIWISLSWWIIALFLVLTYPVSSLFWKYSYLIRILFGILTLVPFFYILSVFRYFNYDKDKFAGSWCILFIIFLTCCIDSSAYFFGKMFGKHKLAPIISPNKTWEGFLFSVIFVFLIDFLLFNLNIINFSKKSFIVFTVIIAFAALLGDLTESMLKREIGIKDSSNIIPGHGGILDRIDSLTTVVPIFGLFMTTAIQWF</sequence>
<keyword evidence="15 19" id="KW-0472">Membrane</keyword>
<evidence type="ECO:0000256" key="5">
    <source>
        <dbReference type="ARBA" id="ARBA00010185"/>
    </source>
</evidence>
<keyword evidence="14" id="KW-0443">Lipid metabolism</keyword>
<evidence type="ECO:0000256" key="16">
    <source>
        <dbReference type="ARBA" id="ARBA00023209"/>
    </source>
</evidence>
<keyword evidence="10 18" id="KW-0808">Transferase</keyword>
<keyword evidence="9" id="KW-0444">Lipid biosynthesis</keyword>
<feature type="transmembrane region" description="Helical" evidence="19">
    <location>
        <begin position="191"/>
        <end position="212"/>
    </location>
</feature>
<evidence type="ECO:0000256" key="6">
    <source>
        <dbReference type="ARBA" id="ARBA00012487"/>
    </source>
</evidence>
<evidence type="ECO:0000256" key="2">
    <source>
        <dbReference type="ARBA" id="ARBA00004651"/>
    </source>
</evidence>
<keyword evidence="8" id="KW-1003">Cell membrane</keyword>
<evidence type="ECO:0000256" key="3">
    <source>
        <dbReference type="ARBA" id="ARBA00005119"/>
    </source>
</evidence>
<evidence type="ECO:0000256" key="15">
    <source>
        <dbReference type="ARBA" id="ARBA00023136"/>
    </source>
</evidence>
<evidence type="ECO:0000256" key="8">
    <source>
        <dbReference type="ARBA" id="ARBA00022475"/>
    </source>
</evidence>
<reference evidence="20 21" key="1">
    <citation type="journal article" date="2018" name="Genome Biol. Evol.">
        <title>Cladogenesis and Genomic Streamlining in Extracellular Endosymbionts of Tropical Stink Bugs.</title>
        <authorList>
            <person name="Otero-Bravo A."/>
            <person name="Goffredi S."/>
            <person name="Sabree Z.L."/>
        </authorList>
    </citation>
    <scope>NUCLEOTIDE SEQUENCE [LARGE SCALE GENOMIC DNA]</scope>
    <source>
        <strain evidence="20 21">SoEE</strain>
    </source>
</reference>
<gene>
    <name evidence="20" type="primary">cdsA</name>
    <name evidence="20" type="ORF">CRV12_02195</name>
</gene>
<keyword evidence="13 19" id="KW-1133">Transmembrane helix</keyword>
<comment type="caution">
    <text evidence="20">The sequence shown here is derived from an EMBL/GenBank/DDBJ whole genome shotgun (WGS) entry which is preliminary data.</text>
</comment>
<dbReference type="RefSeq" id="WP_136131030.1">
    <property type="nucleotide sequence ID" value="NZ_PDKT01000002.1"/>
</dbReference>
<comment type="subcellular location">
    <subcellularLocation>
        <location evidence="2">Cell membrane</location>
        <topology evidence="2">Multi-pass membrane protein</topology>
    </subcellularLocation>
</comment>
<dbReference type="UniPathway" id="UPA00557">
    <property type="reaction ID" value="UER00614"/>
</dbReference>
<accession>A0A2P5T0C4</accession>
<evidence type="ECO:0000256" key="11">
    <source>
        <dbReference type="ARBA" id="ARBA00022692"/>
    </source>
</evidence>
<name>A0A2P5T0C4_9GAMM</name>
<comment type="pathway">
    <text evidence="3 18">Phospholipid metabolism; CDP-diacylglycerol biosynthesis; CDP-diacylglycerol from sn-glycerol 3-phosphate: step 3/3.</text>
</comment>
<dbReference type="OrthoDB" id="9799199at2"/>
<evidence type="ECO:0000256" key="17">
    <source>
        <dbReference type="ARBA" id="ARBA00023264"/>
    </source>
</evidence>
<evidence type="ECO:0000256" key="12">
    <source>
        <dbReference type="ARBA" id="ARBA00022695"/>
    </source>
</evidence>
<dbReference type="GO" id="GO:0016024">
    <property type="term" value="P:CDP-diacylglycerol biosynthetic process"/>
    <property type="evidence" value="ECO:0007669"/>
    <property type="project" value="UniProtKB-UniPathway"/>
</dbReference>
<comment type="pathway">
    <text evidence="4">Lipid metabolism.</text>
</comment>
<dbReference type="Proteomes" id="UP000296153">
    <property type="component" value="Unassembled WGS sequence"/>
</dbReference>
<feature type="transmembrane region" description="Helical" evidence="19">
    <location>
        <begin position="51"/>
        <end position="74"/>
    </location>
</feature>
<keyword evidence="11 18" id="KW-0812">Transmembrane</keyword>
<dbReference type="PANTHER" id="PTHR46382">
    <property type="entry name" value="PHOSPHATIDATE CYTIDYLYLTRANSFERASE"/>
    <property type="match status" value="1"/>
</dbReference>
<feature type="transmembrane region" description="Helical" evidence="19">
    <location>
        <begin position="116"/>
        <end position="135"/>
    </location>
</feature>